<evidence type="ECO:0008006" key="3">
    <source>
        <dbReference type="Google" id="ProtNLM"/>
    </source>
</evidence>
<dbReference type="GeneID" id="62234521"/>
<protein>
    <recommendedName>
        <fullName evidence="3">NmrA-like domain-containing protein</fullName>
    </recommendedName>
</protein>
<evidence type="ECO:0000313" key="2">
    <source>
        <dbReference type="Proteomes" id="UP000783213"/>
    </source>
</evidence>
<name>A0ABQ7IFV4_9HELO</name>
<dbReference type="Proteomes" id="UP000783213">
    <property type="component" value="Unassembled WGS sequence"/>
</dbReference>
<dbReference type="PANTHER" id="PTHR48079">
    <property type="entry name" value="PROTEIN YEEZ"/>
    <property type="match status" value="1"/>
</dbReference>
<dbReference type="InterPro" id="IPR036291">
    <property type="entry name" value="NAD(P)-bd_dom_sf"/>
</dbReference>
<dbReference type="RefSeq" id="XP_038808100.1">
    <property type="nucleotide sequence ID" value="XM_038955371.1"/>
</dbReference>
<keyword evidence="2" id="KW-1185">Reference proteome</keyword>
<dbReference type="EMBL" id="RCSX01000019">
    <property type="protein sequence ID" value="KAF7923043.1"/>
    <property type="molecule type" value="Genomic_DNA"/>
</dbReference>
<accession>A0ABQ7IFV4</accession>
<organism evidence="1 2">
    <name type="scientific">Botrytis deweyae</name>
    <dbReference type="NCBI Taxonomy" id="2478750"/>
    <lineage>
        <taxon>Eukaryota</taxon>
        <taxon>Fungi</taxon>
        <taxon>Dikarya</taxon>
        <taxon>Ascomycota</taxon>
        <taxon>Pezizomycotina</taxon>
        <taxon>Leotiomycetes</taxon>
        <taxon>Helotiales</taxon>
        <taxon>Sclerotiniaceae</taxon>
        <taxon>Botrytis</taxon>
    </lineage>
</organism>
<dbReference type="InterPro" id="IPR051783">
    <property type="entry name" value="NAD(P)-dependent_oxidoreduct"/>
</dbReference>
<evidence type="ECO:0000313" key="1">
    <source>
        <dbReference type="EMBL" id="KAF7923043.1"/>
    </source>
</evidence>
<dbReference type="SUPFAM" id="SSF51735">
    <property type="entry name" value="NAD(P)-binding Rossmann-fold domains"/>
    <property type="match status" value="1"/>
</dbReference>
<gene>
    <name evidence="1" type="ORF">EAE98_007748</name>
</gene>
<reference evidence="1 2" key="1">
    <citation type="journal article" date="2020" name="Genome Biol. Evol.">
        <title>Comparative genomics of Sclerotiniaceae.</title>
        <authorList>
            <person name="Valero Jimenez C.A."/>
            <person name="Steentjes M."/>
            <person name="Scholten O.E."/>
            <person name="Van Kan J.A.L."/>
        </authorList>
    </citation>
    <scope>NUCLEOTIDE SEQUENCE [LARGE SCALE GENOMIC DNA]</scope>
    <source>
        <strain evidence="1 2">B1</strain>
    </source>
</reference>
<sequence length="341" mass="37493">MASNSVLLLGATGYIGAAFLSRFSNKYLISPSPRYKLTASTRSPEKARRLRDLLGNIETTDVTLNDGVKLERKVEKHDIIVQLADCDALEGTKSILKGIKTRKEKTGYPPILHHAVEIQDRVVDHSIVKADEAGDLLSFITVPFVVYGTATGLIHEHKLGHQTSMPVPRLIHVSVDRRAVGQLGPGENPWMISHVNDGWSPELNFILGNDSGRALLTILLVAELSMALLEDTAKGHGKDGFYFADGGYVLARDVSRAMAETFSSIGLSEEPSPNTYTEEELNEYTISFWGASIQATGDRAKRTGWNNPHTVGEFQGHVVTDTKRLAFQPLQSYGRCLDYSD</sequence>
<comment type="caution">
    <text evidence="1">The sequence shown here is derived from an EMBL/GenBank/DDBJ whole genome shotgun (WGS) entry which is preliminary data.</text>
</comment>
<proteinExistence type="predicted"/>
<dbReference type="Gene3D" id="3.40.50.720">
    <property type="entry name" value="NAD(P)-binding Rossmann-like Domain"/>
    <property type="match status" value="1"/>
</dbReference>
<dbReference type="PANTHER" id="PTHR48079:SF6">
    <property type="entry name" value="NAD(P)-BINDING DOMAIN-CONTAINING PROTEIN-RELATED"/>
    <property type="match status" value="1"/>
</dbReference>